<dbReference type="SMART" id="SM00912">
    <property type="entry name" value="Haemagg_act"/>
    <property type="match status" value="1"/>
</dbReference>
<reference evidence="3" key="1">
    <citation type="journal article" date="2019" name="Int. J. Syst. Evol. Microbiol.">
        <title>The Global Catalogue of Microorganisms (GCM) 10K type strain sequencing project: providing services to taxonomists for standard genome sequencing and annotation.</title>
        <authorList>
            <consortium name="The Broad Institute Genomics Platform"/>
            <consortium name="The Broad Institute Genome Sequencing Center for Infectious Disease"/>
            <person name="Wu L."/>
            <person name="Ma J."/>
        </authorList>
    </citation>
    <scope>NUCLEOTIDE SEQUENCE [LARGE SCALE GENOMIC DNA]</scope>
    <source>
        <strain evidence="3">KCTC 42447</strain>
    </source>
</reference>
<protein>
    <submittedName>
        <fullName evidence="2">Filamentous hemagglutinin N-terminal domain-containing protein</fullName>
    </submittedName>
</protein>
<accession>A0ABV7TA79</accession>
<proteinExistence type="predicted"/>
<dbReference type="InterPro" id="IPR012334">
    <property type="entry name" value="Pectin_lyas_fold"/>
</dbReference>
<dbReference type="Pfam" id="PF05860">
    <property type="entry name" value="TPS"/>
    <property type="match status" value="1"/>
</dbReference>
<dbReference type="Proteomes" id="UP001595630">
    <property type="component" value="Unassembled WGS sequence"/>
</dbReference>
<dbReference type="InterPro" id="IPR011050">
    <property type="entry name" value="Pectin_lyase_fold/virulence"/>
</dbReference>
<name>A0ABV7TA79_9GAMM</name>
<dbReference type="NCBIfam" id="TIGR01731">
    <property type="entry name" value="fil_hemag_20aa"/>
    <property type="match status" value="61"/>
</dbReference>
<feature type="non-terminal residue" evidence="2">
    <location>
        <position position="3195"/>
    </location>
</feature>
<evidence type="ECO:0000259" key="1">
    <source>
        <dbReference type="SMART" id="SM00912"/>
    </source>
</evidence>
<keyword evidence="3" id="KW-1185">Reference proteome</keyword>
<evidence type="ECO:0000313" key="2">
    <source>
        <dbReference type="EMBL" id="MFC3609408.1"/>
    </source>
</evidence>
<dbReference type="InterPro" id="IPR008619">
    <property type="entry name" value="Filamentous_hemagglutn_rpt"/>
</dbReference>
<dbReference type="RefSeq" id="WP_386366965.1">
    <property type="nucleotide sequence ID" value="NZ_JBHRXZ010000026.1"/>
</dbReference>
<organism evidence="2 3">
    <name type="scientific">Stutzerimonas tarimensis</name>
    <dbReference type="NCBI Taxonomy" id="1507735"/>
    <lineage>
        <taxon>Bacteria</taxon>
        <taxon>Pseudomonadati</taxon>
        <taxon>Pseudomonadota</taxon>
        <taxon>Gammaproteobacteria</taxon>
        <taxon>Pseudomonadales</taxon>
        <taxon>Pseudomonadaceae</taxon>
        <taxon>Stutzerimonas</taxon>
    </lineage>
</organism>
<dbReference type="SUPFAM" id="SSF51126">
    <property type="entry name" value="Pectin lyase-like"/>
    <property type="match status" value="1"/>
</dbReference>
<sequence length="3195" mass="328896">MDVRSPFFQNVATLLVGVMFLNPIVGAAAELSVAAGSGATLGQAGNGVPIVNIAAPNGKGLSHNKFKDYNVGQQGLILNNATERTQSTQLGGIILGNPNLKGAAAGLILNEVTGGNASRLQGYTEVAGQSAHVVVANPHGISCDGCGFINTPRVTLSTGTPVIDNGRLDRFDVDGGRIDIEGQGLNAGNVDQFDLITRSARINAELHANKLNIVTGRNQVDADDLSATAKTDSRDDQPLLAIDSSALGGMYAGAIRLVGTEAGVGVKLAGDMAASAGDIRIDANGKLTVGNAAASGQVIARAAEVESQGQLYAGSRLELQGQGELLNRGSLAARDAVVLSAGTNLDNRGHVEAGVNVDDSRNDSGDVRLEGQVVRNSGTVLASRDLQATAIDVLDNRDGQLVAQRNATVATDRLDNDRGRVTAVERLAVEAGQVDSREGHIASGGTLELRASGLDQRGGVLASQSALTLTLEGGTLNNDGALISAAETLRLADIGQASSRDGEIASRQSIEMAVEHLDNREGRLLAEDTLSVAGQVLDNRDGLLAANGDLNLDVIDIDNRAGELSTQAGLNVEAGHLDNSDGGRLLAAHLGLTVERLLNRNQGLLQAGQGLRLDGDRLDNAGGTLASGGDLLIQLSAQHGEHDGGLYNDSGLLSANGRLDLASAYLSNHQGRIEGRGAVNVATGALDNRLGHLIGLDRLDLSAAQVSNGEGRIAATGALVLRATGLDQQGGELFSQDNLTLDLQGGDLDNDGGLISAPGILLLNGLGAVSNRGGEISSSEGFTLAASQLDNDGGRLLSEQGLALRIQGILSNLAGLVSANRLDLAAARLDNTGGRLSSRGDLDAQVVQLNQSGGELLAEGALTITGETLDNRDGLLAANGDLILEVGEIDNRGGELSTRTQATIDSRRLDNSGGQLLAAHLNLTVERLLNRDQGLVYGWDETSLSGTRLDNSGGTLASDKTLVVELAARVGDAELDGSLDNLGGLLSSEGALNLVADSLDNSQGSISSAGTLQLTSAGELLNRDGRILTDAGLLLRSAGLDNRHGLVSAVGALSLFTGAFDNNEGQLTGSAELTLNAGPVTNTQGRIASSGPLLARLSGLHQQGGELFSQSSLELDLAGGDLNNDGGFINTPGQLLLSNLGAVSNRGGEISSREGFTLAANSLDNSAGRLLSEKNLAIAIEGALDNRAGSLSGQHLDLAANTLDNRDDGLVRSRGVLAVQVADTLTNRGGSLVADGGLELQAGHVDNREGQIAGRGDLVARVGELVQVGGELLAEGSLMLSGDSLDNRDGLLAANGDLILEVGEIDNRGGELSTRTQATIDSRRLDNSDGGRLLAAHLNLTVERLLNRDQGLVYGWDETRLSGARLDNSGGTLASDKVLVVELAARAGDAELDGRLDNLGGLLNSEDALNLTAARIDNRQGTLSSAGALQLVTTGELLNRDGRILTDSGLLLRSAGLDNDRGQIFAAGALDLASAALDNSEGRLTGGAGLTLSAGQVTNTQGRIASSGPLLASLTGLDQQGGELFSQDSLSLDLNGGDLINDGALLHAPGQLLLSNLGAVSNRGGEISSNQGFVLAADSLDNAQGRLLSEQGLVLRIRQLLGNFAGLISAQGIELAAAQLDNRGGTLAARDDLTVAVDGTLNNTDQGLIQAGAGLLLKGGELDNRGGYLLAGSVLRATLEGALDNRDGGLVNSQGGLELSAASLDSSQGGEVSAKGAMQLTLDALVQRQGALVGESALSLDLRQGALDNQGGLISSNGPLSLANLGLLDNRDGDIASLGLLELAAASLDNRDGRIISRDWLRLALGIVDNRNGLLSGWQGLELSGTRLDNRQLGTLSSRSGDLRVQLTGELLNSDDGALVAGGRLDLAADSLDNRGGILSSAAGQQLMVSGTLDNSGGQIDAGAGLRIEAGRLANQGGLVLAQQTLDVNGIELDNTGGRISASDAARIDLSGDFVNAAGQLASGGSLDIRAAALDNRGGTLASQETAVLDIDSLDNSARGTLAANGMLEIDAKGVVDNSDEGLIYSRDAHLQLAVGSLDNRAGAVQGQGDLVLTVDEALNNAGGTLQSRTGDIELSAASLDNRQGTLASLEGWVRARLAGWLNNGASGQGGLIQGRRLDLGANGSLSNLDGRIQAMAGEASLQAGTFDNRGGILFAEGDLLLRGGSLDNRSGTLGAANITLAHDAGAVLDNRQGIVESRGSLAVAGTRLDNQGGQLRALGATGASVFQLGGLLDNQNGTLEIANHDLTLNLGSLANQDGQLLHAGAGEFAIALPQVSSAGGRIATYGDLTLSAGSWSNDSVLQAGRLTLDIGTFTQTANGQLLATESLVGRGDTWTNHGLIASDGTLSLELTGSYGGDGRLTSLGDLGLVAASLSLTGPASIAAGGNATFALGGGLLNQGRLTAAGDLLLTAATLTNHGTLGSAERLILNATDLLNENGLIFSGDDMALYVDTFTNRYADVYSLGDIDLARNEQGDWAERLDNLSGTLEAEGDFRLGARVIDNTRDILVVDNVGKYAAVIKELACRGPYNPSGDCDLGGNGRRVGVWQVTERDKLEVVESSAASSLMAGGDLSISGEQLLNHSSLISAGGNIQASVAVLENQGVKPGDIETIRIFVSGRKPSYYHYADAAASFNRKHSPAPQLATLEADLNRFVGMMEREYLAGRQINETPLNGESYSAIIQAGGDIVLQAEQRLDNSVIRAQYAYLGGGNRVESSAPGTSIATHITLNSQLPPDLAQQQINPLTLPGFSLPSGENGLFRLSVQAGSDAQVRDTDGAQDWTITGSTLEQALRQEGVSALATDVRIGDAGDLVATELDVQAGNREQPSGLPAEVGGVQLGSQSATGTDGLETTALPGEQADAVRVTLNELQPGADLPRPQGVPVTQVTQAHKYLIETNPALTDLKQFMGSDYLLGNLGYDPDQAQKRLGDGLYEQRLIREAVVARTGQRYLAGLTSDEAMYRYLMDNAIASKDALGLSLGVTLTAEQVAALTHDIVWLEEYEVNGERVLVPVLYLAQAEGRLAANGALIQGRDVTLISGGDLANQGTLRASGDLDVQAVNIANSGLIEANERLQLLAENSIRNAQGGILTGRDVSLLAGNDILNERSVSVHQSALGNQQWVSSFADSAARIEASNGLSLIAGRDVANLGGVLDSRGDLSIDAGRDVTLASVQDVQHQSRGSSYLNERVTQLGAEVN</sequence>
<dbReference type="InterPro" id="IPR008638">
    <property type="entry name" value="FhaB/CdiA-like_TPS"/>
</dbReference>
<gene>
    <name evidence="2" type="ORF">ACFOMF_16655</name>
</gene>
<dbReference type="EMBL" id="JBHRXZ010000026">
    <property type="protein sequence ID" value="MFC3609408.1"/>
    <property type="molecule type" value="Genomic_DNA"/>
</dbReference>
<dbReference type="Pfam" id="PF05594">
    <property type="entry name" value="Fil_haemagg"/>
    <property type="match status" value="24"/>
</dbReference>
<evidence type="ECO:0000313" key="3">
    <source>
        <dbReference type="Proteomes" id="UP001595630"/>
    </source>
</evidence>
<dbReference type="Gene3D" id="2.160.20.10">
    <property type="entry name" value="Single-stranded right-handed beta-helix, Pectin lyase-like"/>
    <property type="match status" value="1"/>
</dbReference>
<feature type="domain" description="Filamentous haemagglutinin FhaB/tRNA nuclease CdiA-like TPS" evidence="1">
    <location>
        <begin position="45"/>
        <end position="166"/>
    </location>
</feature>
<dbReference type="NCBIfam" id="TIGR01901">
    <property type="entry name" value="adhes_NPXG"/>
    <property type="match status" value="1"/>
</dbReference>
<comment type="caution">
    <text evidence="2">The sequence shown here is derived from an EMBL/GenBank/DDBJ whole genome shotgun (WGS) entry which is preliminary data.</text>
</comment>
<dbReference type="InterPro" id="IPR010069">
    <property type="entry name" value="CdiA_FHA1_rpt"/>
</dbReference>